<keyword evidence="3" id="KW-0812">Transmembrane</keyword>
<dbReference type="Proteomes" id="UP001239994">
    <property type="component" value="Unassembled WGS sequence"/>
</dbReference>
<dbReference type="GO" id="GO:0033596">
    <property type="term" value="C:TSC1-TSC2 complex"/>
    <property type="evidence" value="ECO:0007669"/>
    <property type="project" value="TreeGrafter"/>
</dbReference>
<feature type="region of interest" description="Disordered" evidence="2">
    <location>
        <begin position="371"/>
        <end position="400"/>
    </location>
</feature>
<keyword evidence="1" id="KW-0175">Coiled coil</keyword>
<dbReference type="Pfam" id="PF04388">
    <property type="entry name" value="Hamartin"/>
    <property type="match status" value="2"/>
</dbReference>
<feature type="compositionally biased region" description="Polar residues" evidence="2">
    <location>
        <begin position="371"/>
        <end position="393"/>
    </location>
</feature>
<sequence>TAMAKDQTNVIDLLPLLESTDLHELEQVRSLLQENLSTDKGYVLLNGLVDYYLDTSSPQAADILSSVREPHDKHLLDKMNECLAKPGCRLPTLTLLGHVVRRQPPWIHRIARFPLLTSLLKCLKSESDVLVLITGVLVLIVLLPVIPQTGKQLPFECFDIFGRLAAWNQRNPGSHAQGVYAVHLHASVYSLFHRLYGMYPCNFVSYLRAHYSMKENVDTFEEVVKPMLQHVRIHPELVTGTKDCELDPIRGVSPNSMWKRFETHDIVIECAKVSLDPKEASCEEGYSFLPEYMPWGAVNCSRSYSDFRSPGSSSLTSMTTVHQSLSLYLPHLTVTQDTGLSPQTHRLQGFEATPSGMKEVTWSPSSVCGLSTPPSSRGMSPTTVTDLSHSASHLSGRVPSTPGQLGTCIMELMVSFIVLRSSLFERSLSALPVPPFSAVLFVTNACVWALDGKSASTPSGSSPLPSLTEELEHTVQPTSTTLPPVKANQEPIKELKQDTSTCIISKVNPFILNLATTVTPVAQCKKLVVLPAVSGGAGDALSPVLLTELPDFVKTEKEREEEAITEELLTLTRGDLSPLPILGLDSSCVAPDAPFPSTPCQDTLPPNMASTPDRAAGSPKGANHQPHWSLWPGFTPIESSLSPTAAEDASAELSKGFFPYEPLFDLALPKLASLFVGRRTAEARRKAEGEREQRGELEGEDLSATSPLEVLDRLIQQGQELHEKVSKRSTSFSNQSAELHSGGVGPGALDEQELLRSQLLLLHGQLLYERHKREQHAVRNRRLLRRVINATALEEQNTSMKAQLRLQEMENQALRVSLQEEQQRSKQVQQDADARVQKLHNQLHHLQQERNDYYTQTQELQRDLQESQKNMGKLEAKLQRANNKVCNAGHLLSQLSIKLENTECMEQQVSFLNKQLLLLGEANRMCVQEVQQLGPEAHKELKMLQACSARECERFRQSSVQQSQKLEAAQQRIIELEAQLAKKEHLILEQKKLLENVKSQAKGELQASENRYLAQKHMTQALQSELLQMYSQLEINNISNTTPAGSAEHTGSPNQRSNGNNPGPAPEPGTREQSLYMCVNGDLWSGSLPPTALINGSQEEDLSVLSRNSSLAVDSYPSARSFLGMHNQELVKKRKSQCEEELAPLGCPYRGLQDQSSEPAENPPPRLGREGTATQATEPAERPEPRTADRHRARAYNIHRRRQQDLRIMDYNEALQEQT</sequence>
<comment type="caution">
    <text evidence="4">The sequence shown here is derived from an EMBL/GenBank/DDBJ whole genome shotgun (WGS) entry which is preliminary data.</text>
</comment>
<dbReference type="PANTHER" id="PTHR15154:SF2">
    <property type="entry name" value="HAMARTIN"/>
    <property type="match status" value="1"/>
</dbReference>
<dbReference type="InterPro" id="IPR007483">
    <property type="entry name" value="Hamartin"/>
</dbReference>
<protein>
    <recommendedName>
        <fullName evidence="6">TSC complex subunit 1b</fullName>
    </recommendedName>
</protein>
<gene>
    <name evidence="4" type="ORF">P4O66_012177</name>
</gene>
<name>A0AAD8Z3E9_9TELE</name>
<dbReference type="EMBL" id="JAROKS010000019">
    <property type="protein sequence ID" value="KAK1792222.1"/>
    <property type="molecule type" value="Genomic_DNA"/>
</dbReference>
<dbReference type="AlphaFoldDB" id="A0AAD8Z3E9"/>
<feature type="region of interest" description="Disordered" evidence="2">
    <location>
        <begin position="1149"/>
        <end position="1219"/>
    </location>
</feature>
<dbReference type="GO" id="GO:0051726">
    <property type="term" value="P:regulation of cell cycle"/>
    <property type="evidence" value="ECO:0007669"/>
    <property type="project" value="TreeGrafter"/>
</dbReference>
<feature type="region of interest" description="Disordered" evidence="2">
    <location>
        <begin position="722"/>
        <end position="745"/>
    </location>
</feature>
<keyword evidence="5" id="KW-1185">Reference proteome</keyword>
<evidence type="ECO:0000256" key="2">
    <source>
        <dbReference type="SAM" id="MobiDB-lite"/>
    </source>
</evidence>
<feature type="region of interest" description="Disordered" evidence="2">
    <location>
        <begin position="1039"/>
        <end position="1072"/>
    </location>
</feature>
<dbReference type="PANTHER" id="PTHR15154">
    <property type="entry name" value="HAMARTIN"/>
    <property type="match status" value="1"/>
</dbReference>
<feature type="region of interest" description="Disordered" evidence="2">
    <location>
        <begin position="594"/>
        <end position="629"/>
    </location>
</feature>
<dbReference type="GO" id="GO:0032007">
    <property type="term" value="P:negative regulation of TOR signaling"/>
    <property type="evidence" value="ECO:0007669"/>
    <property type="project" value="TreeGrafter"/>
</dbReference>
<feature type="region of interest" description="Disordered" evidence="2">
    <location>
        <begin position="456"/>
        <end position="484"/>
    </location>
</feature>
<feature type="transmembrane region" description="Helical" evidence="3">
    <location>
        <begin position="129"/>
        <end position="147"/>
    </location>
</feature>
<feature type="compositionally biased region" description="Low complexity" evidence="2">
    <location>
        <begin position="456"/>
        <end position="468"/>
    </location>
</feature>
<feature type="compositionally biased region" description="Polar residues" evidence="2">
    <location>
        <begin position="728"/>
        <end position="738"/>
    </location>
</feature>
<feature type="compositionally biased region" description="Polar residues" evidence="2">
    <location>
        <begin position="1039"/>
        <end position="1057"/>
    </location>
</feature>
<feature type="coiled-coil region" evidence="1">
    <location>
        <begin position="959"/>
        <end position="1011"/>
    </location>
</feature>
<feature type="compositionally biased region" description="Basic and acidic residues" evidence="2">
    <location>
        <begin position="1179"/>
        <end position="1190"/>
    </location>
</feature>
<feature type="coiled-coil region" evidence="1">
    <location>
        <begin position="790"/>
        <end position="884"/>
    </location>
</feature>
<evidence type="ECO:0000313" key="4">
    <source>
        <dbReference type="EMBL" id="KAK1792222.1"/>
    </source>
</evidence>
<evidence type="ECO:0000313" key="5">
    <source>
        <dbReference type="Proteomes" id="UP001239994"/>
    </source>
</evidence>
<dbReference type="GO" id="GO:0008285">
    <property type="term" value="P:negative regulation of cell population proliferation"/>
    <property type="evidence" value="ECO:0007669"/>
    <property type="project" value="TreeGrafter"/>
</dbReference>
<proteinExistence type="predicted"/>
<feature type="compositionally biased region" description="Basic residues" evidence="2">
    <location>
        <begin position="1191"/>
        <end position="1202"/>
    </location>
</feature>
<reference evidence="4" key="1">
    <citation type="submission" date="2023-03" db="EMBL/GenBank/DDBJ databases">
        <title>Electrophorus voltai genome.</title>
        <authorList>
            <person name="Bian C."/>
        </authorList>
    </citation>
    <scope>NUCLEOTIDE SEQUENCE</scope>
    <source>
        <strain evidence="4">CB-2022</strain>
        <tissue evidence="4">Muscle</tissue>
    </source>
</reference>
<evidence type="ECO:0008006" key="6">
    <source>
        <dbReference type="Google" id="ProtNLM"/>
    </source>
</evidence>
<accession>A0AAD8Z3E9</accession>
<evidence type="ECO:0000256" key="1">
    <source>
        <dbReference type="SAM" id="Coils"/>
    </source>
</evidence>
<organism evidence="4 5">
    <name type="scientific">Electrophorus voltai</name>
    <dbReference type="NCBI Taxonomy" id="2609070"/>
    <lineage>
        <taxon>Eukaryota</taxon>
        <taxon>Metazoa</taxon>
        <taxon>Chordata</taxon>
        <taxon>Craniata</taxon>
        <taxon>Vertebrata</taxon>
        <taxon>Euteleostomi</taxon>
        <taxon>Actinopterygii</taxon>
        <taxon>Neopterygii</taxon>
        <taxon>Teleostei</taxon>
        <taxon>Ostariophysi</taxon>
        <taxon>Gymnotiformes</taxon>
        <taxon>Gymnotoidei</taxon>
        <taxon>Gymnotidae</taxon>
        <taxon>Electrophorus</taxon>
    </lineage>
</organism>
<feature type="non-terminal residue" evidence="4">
    <location>
        <position position="1219"/>
    </location>
</feature>
<keyword evidence="3" id="KW-0472">Membrane</keyword>
<evidence type="ECO:0000256" key="3">
    <source>
        <dbReference type="SAM" id="Phobius"/>
    </source>
</evidence>
<keyword evidence="3" id="KW-1133">Transmembrane helix</keyword>